<feature type="region of interest" description="Disordered" evidence="1">
    <location>
        <begin position="1"/>
        <end position="20"/>
    </location>
</feature>
<dbReference type="SUPFAM" id="SSF53756">
    <property type="entry name" value="UDP-Glycosyltransferase/glycogen phosphorylase"/>
    <property type="match status" value="1"/>
</dbReference>
<protein>
    <submittedName>
        <fullName evidence="3">Glycosyltransferase</fullName>
    </submittedName>
</protein>
<organism evidence="3 4">
    <name type="scientific">Listeria booriae</name>
    <dbReference type="NCBI Taxonomy" id="1552123"/>
    <lineage>
        <taxon>Bacteria</taxon>
        <taxon>Bacillati</taxon>
        <taxon>Bacillota</taxon>
        <taxon>Bacilli</taxon>
        <taxon>Bacillales</taxon>
        <taxon>Listeriaceae</taxon>
        <taxon>Listeria</taxon>
    </lineage>
</organism>
<gene>
    <name evidence="3" type="ORF">HB811_09445</name>
</gene>
<evidence type="ECO:0000259" key="2">
    <source>
        <dbReference type="Pfam" id="PF13524"/>
    </source>
</evidence>
<dbReference type="EMBL" id="JAAROV010000002">
    <property type="protein sequence ID" value="MBC1317000.1"/>
    <property type="molecule type" value="Genomic_DNA"/>
</dbReference>
<feature type="domain" description="Spore protein YkvP/CgeB glycosyl transferase-like" evidence="2">
    <location>
        <begin position="412"/>
        <end position="530"/>
    </location>
</feature>
<dbReference type="Gene3D" id="3.40.50.2000">
    <property type="entry name" value="Glycogen Phosphorylase B"/>
    <property type="match status" value="1"/>
</dbReference>
<dbReference type="RefSeq" id="WP_185382422.1">
    <property type="nucleotide sequence ID" value="NZ_JAAROV010000002.1"/>
</dbReference>
<dbReference type="AlphaFoldDB" id="A0A841XZC6"/>
<keyword evidence="3" id="KW-0808">Transferase</keyword>
<comment type="caution">
    <text evidence="3">The sequence shown here is derived from an EMBL/GenBank/DDBJ whole genome shotgun (WGS) entry which is preliminary data.</text>
</comment>
<accession>A0A841XZC6</accession>
<evidence type="ECO:0000313" key="4">
    <source>
        <dbReference type="Proteomes" id="UP000543379"/>
    </source>
</evidence>
<proteinExistence type="predicted"/>
<dbReference type="InterPro" id="IPR055259">
    <property type="entry name" value="YkvP/CgeB_Glyco_trans-like"/>
</dbReference>
<reference evidence="3 4" key="1">
    <citation type="submission" date="2020-03" db="EMBL/GenBank/DDBJ databases">
        <title>Soil Listeria distribution.</title>
        <authorList>
            <person name="Liao J."/>
            <person name="Wiedmann M."/>
        </authorList>
    </citation>
    <scope>NUCLEOTIDE SEQUENCE [LARGE SCALE GENOMIC DNA]</scope>
    <source>
        <strain evidence="3 4">FSL L7-1816</strain>
    </source>
</reference>
<name>A0A841XZC6_9LIST</name>
<evidence type="ECO:0000256" key="1">
    <source>
        <dbReference type="SAM" id="MobiDB-lite"/>
    </source>
</evidence>
<dbReference type="GO" id="GO:0016740">
    <property type="term" value="F:transferase activity"/>
    <property type="evidence" value="ECO:0007669"/>
    <property type="project" value="UniProtKB-KW"/>
</dbReference>
<feature type="compositionally biased region" description="Basic residues" evidence="1">
    <location>
        <begin position="1"/>
        <end position="10"/>
    </location>
</feature>
<sequence>MKSNKKKPQRTKQLQKYNQETELELKALKKELQRTKEKLEEQLHEEISTRADLIHLKKENEEINNQNQAITKEHQHLKTKHQAVLEEKQKLQAQLRSETDLIHQIKQSNKELPEESLLVHFETAESEGTSVKIAIVEYDGQAKTATTMIDVNKETQITLRTDSKYIRIALKIARKGKFHLKRMSIKRIFAESKKPVQQFVPQDPFKHVKDFKELKVACIFDEFTMSSYKEEVKLITFTPENWQAVLEENPPHFLFVESAWHGNFGTWQYQVGSYSNTSREALFNLLKWCKNREIPTIFWNKEDPIHFDKFIDSAKRFDYIYTTDANKIPDYQKRAKHKNVYALPFAAEPKHHNPIQLEEKRAQGVCFAGSYYANRHQERREVMDQLLEISDEFGLVIYDRNYERAVPEFRFPKQFEKNVVGSLPYNEIDKAYKGYRFMLNVNSVIHSPTMFSRRVFEGLASGTPILSSYSEGIERIFGNLVIIAQYPEDLRKQMKAISEDEHKYRKLSLAGIREVYEKHTYKHRLNFMLANMGISLPVKQKEVNVISIVESEEALHEAIKTFRKQSYQAKKLSLFIRHVADFKDFNTILNTYQDETISIYLLDYLSNYQKLDEIISSEYITFLGDHHFYGRHYLKDLMIAAVYTDADFIGKGNYVALQGEKYWDIKEADEYTFTSKLSSIQAVLKTNYPFRKDLKTLITHFMAGADLSNYMKQGAKMFSTDKYNFIHNGKSADEQWIRRVEI</sequence>
<dbReference type="Proteomes" id="UP000543379">
    <property type="component" value="Unassembled WGS sequence"/>
</dbReference>
<evidence type="ECO:0000313" key="3">
    <source>
        <dbReference type="EMBL" id="MBC1317000.1"/>
    </source>
</evidence>
<dbReference type="Pfam" id="PF13524">
    <property type="entry name" value="Glyco_trans_1_2"/>
    <property type="match status" value="1"/>
</dbReference>